<evidence type="ECO:0000256" key="1">
    <source>
        <dbReference type="ARBA" id="ARBA00004496"/>
    </source>
</evidence>
<dbReference type="GO" id="GO:0005737">
    <property type="term" value="C:cytoplasm"/>
    <property type="evidence" value="ECO:0007669"/>
    <property type="project" value="UniProtKB-SubCell"/>
</dbReference>
<keyword evidence="5" id="KW-0238">DNA-binding</keyword>
<evidence type="ECO:0000256" key="3">
    <source>
        <dbReference type="ARBA" id="ARBA00022553"/>
    </source>
</evidence>
<keyword evidence="4" id="KW-0805">Transcription regulation</keyword>
<dbReference type="SUPFAM" id="SSF52172">
    <property type="entry name" value="CheY-like"/>
    <property type="match status" value="1"/>
</dbReference>
<protein>
    <submittedName>
        <fullName evidence="9">LuxR family transcriptional regulator</fullName>
    </submittedName>
</protein>
<name>A0A1S9THC3_BACCE</name>
<dbReference type="RefSeq" id="WP_078205649.1">
    <property type="nucleotide sequence ID" value="NZ_JBBCKU010000020.1"/>
</dbReference>
<dbReference type="Pfam" id="PF00072">
    <property type="entry name" value="Response_reg"/>
    <property type="match status" value="1"/>
</dbReference>
<evidence type="ECO:0000259" key="8">
    <source>
        <dbReference type="PROSITE" id="PS50110"/>
    </source>
</evidence>
<dbReference type="SUPFAM" id="SSF46894">
    <property type="entry name" value="C-terminal effector domain of the bipartite response regulators"/>
    <property type="match status" value="1"/>
</dbReference>
<feature type="domain" description="Response regulatory" evidence="8">
    <location>
        <begin position="5"/>
        <end position="125"/>
    </location>
</feature>
<comment type="caution">
    <text evidence="9">The sequence shown here is derived from an EMBL/GenBank/DDBJ whole genome shotgun (WGS) entry which is preliminary data.</text>
</comment>
<dbReference type="PANTHER" id="PTHR43214:SF43">
    <property type="entry name" value="TWO-COMPONENT RESPONSE REGULATOR"/>
    <property type="match status" value="1"/>
</dbReference>
<gene>
    <name evidence="9" type="ORF">BW897_29410</name>
</gene>
<evidence type="ECO:0000256" key="6">
    <source>
        <dbReference type="ARBA" id="ARBA00023163"/>
    </source>
</evidence>
<dbReference type="InterPro" id="IPR001789">
    <property type="entry name" value="Sig_transdc_resp-reg_receiver"/>
</dbReference>
<dbReference type="InterPro" id="IPR016032">
    <property type="entry name" value="Sig_transdc_resp-reg_C-effctor"/>
</dbReference>
<organism evidence="9 10">
    <name type="scientific">Bacillus cereus</name>
    <dbReference type="NCBI Taxonomy" id="1396"/>
    <lineage>
        <taxon>Bacteria</taxon>
        <taxon>Bacillati</taxon>
        <taxon>Bacillota</taxon>
        <taxon>Bacilli</taxon>
        <taxon>Bacillales</taxon>
        <taxon>Bacillaceae</taxon>
        <taxon>Bacillus</taxon>
        <taxon>Bacillus cereus group</taxon>
    </lineage>
</organism>
<evidence type="ECO:0000256" key="7">
    <source>
        <dbReference type="PROSITE-ProRule" id="PRU00169"/>
    </source>
</evidence>
<evidence type="ECO:0000256" key="4">
    <source>
        <dbReference type="ARBA" id="ARBA00023015"/>
    </source>
</evidence>
<sequence>MTIIRLAVVEDDPIWMKCLCEYIEKENDLTVIEKATTKEEAFSINIENIDVILLDLTLSDSSDNENLNGLEVANHWNDRGFKNIIMLTSWEEQEIILEAFDNGAINYVTKTSYRDIPGTIRDAYQGKVSIHSDVSFTLVNALKTERKISVLTPSEKEVYKLKEKGLNKNQIADMLFKSVETIKKQFKMINSKIKK</sequence>
<evidence type="ECO:0000256" key="5">
    <source>
        <dbReference type="ARBA" id="ARBA00023125"/>
    </source>
</evidence>
<proteinExistence type="predicted"/>
<dbReference type="AlphaFoldDB" id="A0A1S9THC3"/>
<reference evidence="9 10" key="1">
    <citation type="submission" date="2017-01" db="EMBL/GenBank/DDBJ databases">
        <title>Bacillus cereus isolates.</title>
        <authorList>
            <person name="Beno S.M."/>
        </authorList>
    </citation>
    <scope>NUCLEOTIDE SEQUENCE [LARGE SCALE GENOMIC DNA]</scope>
    <source>
        <strain evidence="9 10">FSL H8-0485</strain>
    </source>
</reference>
<keyword evidence="2" id="KW-0963">Cytoplasm</keyword>
<evidence type="ECO:0000313" key="9">
    <source>
        <dbReference type="EMBL" id="OOR09139.1"/>
    </source>
</evidence>
<dbReference type="GO" id="GO:0006355">
    <property type="term" value="P:regulation of DNA-templated transcription"/>
    <property type="evidence" value="ECO:0007669"/>
    <property type="project" value="InterPro"/>
</dbReference>
<evidence type="ECO:0000256" key="2">
    <source>
        <dbReference type="ARBA" id="ARBA00022490"/>
    </source>
</evidence>
<dbReference type="PROSITE" id="PS50110">
    <property type="entry name" value="RESPONSE_REGULATORY"/>
    <property type="match status" value="1"/>
</dbReference>
<dbReference type="EMBL" id="MUAJ01000058">
    <property type="protein sequence ID" value="OOR09139.1"/>
    <property type="molecule type" value="Genomic_DNA"/>
</dbReference>
<dbReference type="InterPro" id="IPR039420">
    <property type="entry name" value="WalR-like"/>
</dbReference>
<dbReference type="GO" id="GO:0000160">
    <property type="term" value="P:phosphorelay signal transduction system"/>
    <property type="evidence" value="ECO:0007669"/>
    <property type="project" value="InterPro"/>
</dbReference>
<comment type="subcellular location">
    <subcellularLocation>
        <location evidence="1">Cytoplasm</location>
    </subcellularLocation>
</comment>
<accession>A0A1S9THC3</accession>
<evidence type="ECO:0000313" key="10">
    <source>
        <dbReference type="Proteomes" id="UP000190906"/>
    </source>
</evidence>
<dbReference type="InterPro" id="IPR011006">
    <property type="entry name" value="CheY-like_superfamily"/>
</dbReference>
<dbReference type="PANTHER" id="PTHR43214">
    <property type="entry name" value="TWO-COMPONENT RESPONSE REGULATOR"/>
    <property type="match status" value="1"/>
</dbReference>
<feature type="modified residue" description="4-aspartylphosphate" evidence="7">
    <location>
        <position position="55"/>
    </location>
</feature>
<dbReference type="SMART" id="SM00448">
    <property type="entry name" value="REC"/>
    <property type="match status" value="1"/>
</dbReference>
<dbReference type="Proteomes" id="UP000190906">
    <property type="component" value="Unassembled WGS sequence"/>
</dbReference>
<keyword evidence="6" id="KW-0804">Transcription</keyword>
<dbReference type="Gene3D" id="3.40.50.2300">
    <property type="match status" value="1"/>
</dbReference>
<keyword evidence="3 7" id="KW-0597">Phosphoprotein</keyword>
<dbReference type="GO" id="GO:0003677">
    <property type="term" value="F:DNA binding"/>
    <property type="evidence" value="ECO:0007669"/>
    <property type="project" value="UniProtKB-KW"/>
</dbReference>